<evidence type="ECO:0000256" key="5">
    <source>
        <dbReference type="ARBA" id="ARBA00022574"/>
    </source>
</evidence>
<evidence type="ECO:0000256" key="1">
    <source>
        <dbReference type="ARBA" id="ARBA00004123"/>
    </source>
</evidence>
<feature type="region of interest" description="Disordered" evidence="16">
    <location>
        <begin position="3012"/>
        <end position="3034"/>
    </location>
</feature>
<keyword evidence="20" id="KW-1185">Reference proteome</keyword>
<dbReference type="Pfam" id="PF21032">
    <property type="entry name" value="PROPPIN"/>
    <property type="match status" value="1"/>
</dbReference>
<feature type="compositionally biased region" description="Low complexity" evidence="16">
    <location>
        <begin position="3018"/>
        <end position="3029"/>
    </location>
</feature>
<evidence type="ECO:0000256" key="13">
    <source>
        <dbReference type="ARBA" id="ARBA00023242"/>
    </source>
</evidence>
<feature type="region of interest" description="Disordered" evidence="16">
    <location>
        <begin position="3149"/>
        <end position="3177"/>
    </location>
</feature>
<accession>A0A9P6W7L9</accession>
<evidence type="ECO:0000256" key="7">
    <source>
        <dbReference type="ARBA" id="ARBA00022737"/>
    </source>
</evidence>
<organism evidence="19 20">
    <name type="scientific">Rhodotorula mucilaginosa</name>
    <name type="common">Yeast</name>
    <name type="synonym">Rhodotorula rubra</name>
    <dbReference type="NCBI Taxonomy" id="5537"/>
    <lineage>
        <taxon>Eukaryota</taxon>
        <taxon>Fungi</taxon>
        <taxon>Dikarya</taxon>
        <taxon>Basidiomycota</taxon>
        <taxon>Pucciniomycotina</taxon>
        <taxon>Microbotryomycetes</taxon>
        <taxon>Sporidiobolales</taxon>
        <taxon>Sporidiobolaceae</taxon>
        <taxon>Rhodotorula</taxon>
    </lineage>
</organism>
<dbReference type="InterPro" id="IPR011990">
    <property type="entry name" value="TPR-like_helical_dom_sf"/>
</dbReference>
<proteinExistence type="inferred from homology"/>
<evidence type="ECO:0000256" key="4">
    <source>
        <dbReference type="ARBA" id="ARBA00022527"/>
    </source>
</evidence>
<feature type="region of interest" description="Disordered" evidence="16">
    <location>
        <begin position="120"/>
        <end position="151"/>
    </location>
</feature>
<evidence type="ECO:0000256" key="8">
    <source>
        <dbReference type="ARBA" id="ARBA00022741"/>
    </source>
</evidence>
<comment type="caution">
    <text evidence="19">The sequence shown here is derived from an EMBL/GenBank/DDBJ whole genome shotgun (WGS) entry which is preliminary data.</text>
</comment>
<dbReference type="SUPFAM" id="SSF56112">
    <property type="entry name" value="Protein kinase-like (PK-like)"/>
    <property type="match status" value="1"/>
</dbReference>
<keyword evidence="4" id="KW-0723">Serine/threonine-protein kinase</keyword>
<dbReference type="InterPro" id="IPR014009">
    <property type="entry name" value="PIK_FAT"/>
</dbReference>
<dbReference type="PANTHER" id="PTHR11139:SF125">
    <property type="entry name" value="SERINE_THREONINE-PROTEIN KINASE MEC1"/>
    <property type="match status" value="1"/>
</dbReference>
<evidence type="ECO:0000313" key="19">
    <source>
        <dbReference type="EMBL" id="KAG0664830.1"/>
    </source>
</evidence>
<keyword evidence="12" id="KW-0234">DNA repair</keyword>
<dbReference type="InterPro" id="IPR012993">
    <property type="entry name" value="UME"/>
</dbReference>
<dbReference type="InterPro" id="IPR003151">
    <property type="entry name" value="PIK-rel_kinase_FAT"/>
</dbReference>
<dbReference type="InterPro" id="IPR011009">
    <property type="entry name" value="Kinase-like_dom_sf"/>
</dbReference>
<dbReference type="Pfam" id="PF02259">
    <property type="entry name" value="FAT"/>
    <property type="match status" value="1"/>
</dbReference>
<dbReference type="GO" id="GO:0005524">
    <property type="term" value="F:ATP binding"/>
    <property type="evidence" value="ECO:0007669"/>
    <property type="project" value="UniProtKB-KW"/>
</dbReference>
<dbReference type="Pfam" id="PF00454">
    <property type="entry name" value="PI3_PI4_kinase"/>
    <property type="match status" value="1"/>
</dbReference>
<name>A0A9P6W7L9_RHOMI</name>
<dbReference type="GO" id="GO:0005694">
    <property type="term" value="C:chromosome"/>
    <property type="evidence" value="ECO:0007669"/>
    <property type="project" value="TreeGrafter"/>
</dbReference>
<feature type="region of interest" description="Disordered" evidence="16">
    <location>
        <begin position="609"/>
        <end position="650"/>
    </location>
</feature>
<dbReference type="Gene3D" id="3.30.1010.10">
    <property type="entry name" value="Phosphatidylinositol 3-kinase Catalytic Subunit, Chain A, domain 4"/>
    <property type="match status" value="1"/>
</dbReference>
<evidence type="ECO:0000256" key="10">
    <source>
        <dbReference type="ARBA" id="ARBA00022777"/>
    </source>
</evidence>
<dbReference type="Gene3D" id="1.25.40.10">
    <property type="entry name" value="Tetratricopeptide repeat domain"/>
    <property type="match status" value="1"/>
</dbReference>
<keyword evidence="5 15" id="KW-0853">WD repeat</keyword>
<dbReference type="PROSITE" id="PS50290">
    <property type="entry name" value="PI3_4_KINASE_3"/>
    <property type="match status" value="1"/>
</dbReference>
<feature type="domain" description="FAT" evidence="18">
    <location>
        <begin position="1613"/>
        <end position="2189"/>
    </location>
</feature>
<protein>
    <recommendedName>
        <fullName evidence="3">non-specific serine/threonine protein kinase</fullName>
        <ecNumber evidence="3">2.7.11.1</ecNumber>
    </recommendedName>
</protein>
<dbReference type="SMART" id="SM00146">
    <property type="entry name" value="PI3Kc"/>
    <property type="match status" value="1"/>
</dbReference>
<evidence type="ECO:0000256" key="6">
    <source>
        <dbReference type="ARBA" id="ARBA00022679"/>
    </source>
</evidence>
<evidence type="ECO:0000256" key="12">
    <source>
        <dbReference type="ARBA" id="ARBA00023204"/>
    </source>
</evidence>
<dbReference type="InterPro" id="IPR050517">
    <property type="entry name" value="DDR_Repair_Kinase"/>
</dbReference>
<dbReference type="PROSITE" id="PS00916">
    <property type="entry name" value="PI3_4_KINASE_2"/>
    <property type="match status" value="1"/>
</dbReference>
<comment type="similarity">
    <text evidence="2">Belongs to the PI3/PI4-kinase family. ATM subfamily.</text>
</comment>
<feature type="domain" description="PI3K/PI4K catalytic" evidence="17">
    <location>
        <begin position="2299"/>
        <end position="2611"/>
    </location>
</feature>
<dbReference type="InterPro" id="IPR000403">
    <property type="entry name" value="PI3/4_kinase_cat_dom"/>
</dbReference>
<dbReference type="InterPro" id="IPR015943">
    <property type="entry name" value="WD40/YVTN_repeat-like_dom_sf"/>
</dbReference>
<dbReference type="InterPro" id="IPR018936">
    <property type="entry name" value="PI3/4_kinase_CS"/>
</dbReference>
<dbReference type="EMBL" id="PUHQ01000012">
    <property type="protein sequence ID" value="KAG0664830.1"/>
    <property type="molecule type" value="Genomic_DNA"/>
</dbReference>
<dbReference type="PANTHER" id="PTHR11139">
    <property type="entry name" value="ATAXIA TELANGIECTASIA MUTATED ATM -RELATED"/>
    <property type="match status" value="1"/>
</dbReference>
<keyword evidence="11" id="KW-0067">ATP-binding</keyword>
<evidence type="ECO:0000256" key="2">
    <source>
        <dbReference type="ARBA" id="ARBA00010769"/>
    </source>
</evidence>
<dbReference type="Gene3D" id="1.10.1070.11">
    <property type="entry name" value="Phosphatidylinositol 3-/4-kinase, catalytic domain"/>
    <property type="match status" value="1"/>
</dbReference>
<dbReference type="Pfam" id="PF23593">
    <property type="entry name" value="HEAT_ATR"/>
    <property type="match status" value="1"/>
</dbReference>
<dbReference type="CDD" id="cd00892">
    <property type="entry name" value="PIKKc_ATR"/>
    <property type="match status" value="1"/>
</dbReference>
<evidence type="ECO:0000313" key="20">
    <source>
        <dbReference type="Proteomes" id="UP000777482"/>
    </source>
</evidence>
<evidence type="ECO:0000256" key="15">
    <source>
        <dbReference type="PROSITE-ProRule" id="PRU00221"/>
    </source>
</evidence>
<dbReference type="InterPro" id="IPR016024">
    <property type="entry name" value="ARM-type_fold"/>
</dbReference>
<feature type="repeat" description="WD" evidence="15">
    <location>
        <begin position="2976"/>
        <end position="3017"/>
    </location>
</feature>
<evidence type="ECO:0000256" key="9">
    <source>
        <dbReference type="ARBA" id="ARBA00022763"/>
    </source>
</evidence>
<dbReference type="GO" id="GO:0000723">
    <property type="term" value="P:telomere maintenance"/>
    <property type="evidence" value="ECO:0007669"/>
    <property type="project" value="TreeGrafter"/>
</dbReference>
<dbReference type="SMART" id="SM00802">
    <property type="entry name" value="UME"/>
    <property type="match status" value="1"/>
</dbReference>
<dbReference type="SMART" id="SM00320">
    <property type="entry name" value="WD40"/>
    <property type="match status" value="3"/>
</dbReference>
<keyword evidence="7" id="KW-0677">Repeat</keyword>
<dbReference type="InterPro" id="IPR056802">
    <property type="entry name" value="ATR-like_M-HEAT"/>
</dbReference>
<keyword evidence="8" id="KW-0547">Nucleotide-binding</keyword>
<evidence type="ECO:0000259" key="18">
    <source>
        <dbReference type="PROSITE" id="PS51189"/>
    </source>
</evidence>
<dbReference type="Gene3D" id="2.130.10.10">
    <property type="entry name" value="YVTN repeat-like/Quinoprotein amine dehydrogenase"/>
    <property type="match status" value="1"/>
</dbReference>
<keyword evidence="10 19" id="KW-0418">Kinase</keyword>
<dbReference type="InterPro" id="IPR036322">
    <property type="entry name" value="WD40_repeat_dom_sf"/>
</dbReference>
<dbReference type="GO" id="GO:0005634">
    <property type="term" value="C:nucleus"/>
    <property type="evidence" value="ECO:0007669"/>
    <property type="project" value="UniProtKB-SubCell"/>
</dbReference>
<dbReference type="InterPro" id="IPR036940">
    <property type="entry name" value="PI3/4_kinase_cat_sf"/>
</dbReference>
<gene>
    <name evidence="19" type="primary">MEC1</name>
    <name evidence="19" type="ORF">C6P46_000967</name>
</gene>
<dbReference type="GO" id="GO:0004674">
    <property type="term" value="F:protein serine/threonine kinase activity"/>
    <property type="evidence" value="ECO:0007669"/>
    <property type="project" value="UniProtKB-KW"/>
</dbReference>
<keyword evidence="13" id="KW-0539">Nucleus</keyword>
<dbReference type="Pfam" id="PF25030">
    <property type="entry name" value="M-HEAT_ATR"/>
    <property type="match status" value="1"/>
</dbReference>
<dbReference type="SUPFAM" id="SSF50978">
    <property type="entry name" value="WD40 repeat-like"/>
    <property type="match status" value="1"/>
</dbReference>
<dbReference type="InterPro" id="IPR048720">
    <property type="entry name" value="PROPPIN"/>
</dbReference>
<reference evidence="19 20" key="1">
    <citation type="submission" date="2020-11" db="EMBL/GenBank/DDBJ databases">
        <title>Kefir isolates.</title>
        <authorList>
            <person name="Marcisauskas S."/>
            <person name="Kim Y."/>
            <person name="Blasche S."/>
        </authorList>
    </citation>
    <scope>NUCLEOTIDE SEQUENCE [LARGE SCALE GENOMIC DNA]</scope>
    <source>
        <strain evidence="19 20">KR</strain>
    </source>
</reference>
<dbReference type="PROSITE" id="PS50082">
    <property type="entry name" value="WD_REPEATS_2"/>
    <property type="match status" value="1"/>
</dbReference>
<dbReference type="GO" id="GO:0005737">
    <property type="term" value="C:cytoplasm"/>
    <property type="evidence" value="ECO:0007669"/>
    <property type="project" value="UniProtKB-ARBA"/>
</dbReference>
<comment type="subcellular location">
    <subcellularLocation>
        <location evidence="1">Nucleus</location>
    </subcellularLocation>
</comment>
<dbReference type="SUPFAM" id="SSF48371">
    <property type="entry name" value="ARM repeat"/>
    <property type="match status" value="1"/>
</dbReference>
<keyword evidence="9" id="KW-0227">DNA damage</keyword>
<dbReference type="PROSITE" id="PS51189">
    <property type="entry name" value="FAT"/>
    <property type="match status" value="1"/>
</dbReference>
<dbReference type="InterPro" id="IPR057564">
    <property type="entry name" value="HEAT_ATR"/>
</dbReference>
<dbReference type="GO" id="GO:0000077">
    <property type="term" value="P:DNA damage checkpoint signaling"/>
    <property type="evidence" value="ECO:0007669"/>
    <property type="project" value="TreeGrafter"/>
</dbReference>
<evidence type="ECO:0000256" key="11">
    <source>
        <dbReference type="ARBA" id="ARBA00022840"/>
    </source>
</evidence>
<evidence type="ECO:0000256" key="14">
    <source>
        <dbReference type="ARBA" id="ARBA00025740"/>
    </source>
</evidence>
<dbReference type="InterPro" id="IPR001680">
    <property type="entry name" value="WD40_rpt"/>
</dbReference>
<evidence type="ECO:0000259" key="17">
    <source>
        <dbReference type="PROSITE" id="PS50290"/>
    </source>
</evidence>
<sequence length="3201" mass="351012">MVPTAGPSTQLRPTQALPQATYALLHTLAPVHSTHFPRLARAVHADLSEFATDQQRQDAEQKIALLKSVLGGWLQGVERDLEGSKDLADTTENLNALIETLPGSLSGIRAKPRLLVHTPRAKSTGKELSPSARRTSASPQKAAVGGDEFAQNDLNPDEDLATFLVPKCLGVCARLQATLLASTGPSGQVDPAEATDDIVALRKSALAEVEAFLRGIIDTLAENALRLEWRGGSTKDSAKRNGVGKAGEIVESMLSVVRGEPPLQFFVVGIAYSRIPPALLPETDTDFQASYPRTVRVLPSPATDRVGLRTPSKNAASEASLVASQSTLVINSPAEAISIVLSSLRILVPVIKTSAYLAEYRPATVDLLARCFPTEDSLVPSAGVAASSRKGKDREAPEALDALRDHILTGWIALACEMLDAPDAAGLFEVQVVARLILAELHSRVIDPLADHTMDVDAADLAPRAATEVEVWLLTALAKIWSLALRREAKGSGLQELLQYSLVILAEAVTSLIELDGFSHIPQSAQTLLISFAMCLPAALGWTSSDPDALNPDEFTSTFFASLHAVFARLTENENVGAAARDAIAAACGAARAAAVQIHSVDMVATSADETTDFDASPRKRRRVGEKEELIRPQVGADGQPTAEASRQHRDAVRRLVSQALAWARHEAEKDVPAAAASILAAAADDSAEHTMLRYIAALPSASPELGYHLARTIGLLSCAKNNCLALVAADDFSAPTPSCAVCDPDERSSTLNAQLGATRALTKEPLEALVRVFEAYLSSAKHEQGHLGALDMLRRLINHSAMDHPLMESSDSRILRMVKSDLEHGRRSIRSIIVSAAAVQQSRGANGHAEKDLLKFVDGLLSRGQPALSASAIQLAGQLLRVAEPQGVLECESLARLLRGLGDRNSFIKLLVKQEIAQAAAHRDVRPYFMLSPHLPALSSILVSSMSIIGGAMDVFHQSREALLRVTREHILPDLVLQQNDALLQEVAKVSNMAVAAMLCEPIWAASILAHLFTQDEQQRKASLEYLVRACRGILLSKLIESVHVPLVFRLALNLGDDDPKVVARAHAGLIFAERIRLGHSANTKIDIADTLRSTIVGLLSHMNRGLQQPIHQSPLRDKQKIIRSLDAITRLVGRAISGFSPQIMATLQTALDIPGLRLVTLNAFRSFISSLKFADIGPFVGPMTAAFVRLWPELEPRERDAACATINYIVVDNADNLARNVKDVADLGGIPELASAHRRVQAVQRNWSFLEHLEHLLDRVASENEGVMLQGLRELRTLLSRSTKAVHQMASGDAFDPSLSRLIAVLLSASARDGLENEMHRNLAFECIGIIGAVDPDRFELPPVEQPPVVIENFLDTNEAIRFALRLIVDLLVGAYRSTNDTKHQELLAFAIQELLRFCKFTGSLVMSKSTTVVDELTKSRWESLPKSVMEACAPLLTTRFSLSIGSIPEMAFPIYTSTSTYRDWIRTFANELLKRVTATTAKQVFAPFSGLLHLEDTAIAQYLLPHLVLHILISGRESDREAIRTEIATILQDQVSPTHNLTENSRLLSAQTVFSLMDHLSRWNTLAKKLIAEIKSARKKSKKERPSNEREIQEGLLSVEGVLQDVPHVLVGQAALTCKAYARSLLNFESHIVAERRKKGPGCDKDLQVYYENLHECYAHLDEPDGMEGISTRILAPSVLHQIREHESTGRWTSAQSCWEVKLQQKPDDPANHVGLLRCLRNLGHYDTMRTHILGLFASRGDEVDWERVLAPYNVEASLFVGDWEAVENALDVPGVDGPEAAFGRALCAMRSGDQALIENAFYAARESLGGPIVAAGRESYRRVYDSVVHLHILDDLQRIQQIQVAGSSDMPALAASLSARLHASAPTFRAREPILNHRRIAFSLAAIGDRNINAEVGSLWLETSKIARKAGHFQTAYSAILQARDCHADFAFFQSAKLFKANDQTYKAIQELDNAISPILATIDAANPRDPHIVRSGTSPLAKAALCRVRWMIEAGRLEINEAASLFTEVERLAPLWENAPYYLGRFWDNQADEKEKKPPPRGKQKTQTIEVASFRVQTVKLYLAALNRGTKFIFQTLPRTLTIWLELGERPGVLEGIKTKPADSNDGESHELTRFFRRTNRYIKDAANAKPIPTYLWLTVLPQVVSRILHTNAEVLDVLEIILKRVLASYPHHGYWAMASGAKSTTARRSKRNMRVFAKAKEEAALAKHPGEISLLVDEGLKLVEQLLVLCNFAINEKTDSLSLKKTFPNLQKICPTKLIIPLQSSLTVSLPYEASQAATHKPFPDNLPTFHAFDDQILVMSSLQKPRKITVRDSHGRSYGFLCKPKDDLRKDARLMEFNSMIIKLLKKDSDARSRKLNIRTYSVVPLNEECGLIEWVPHVVVLRGVLSKRYAAMNISAWSADLKRVFDTIRNDPKLTAERFETEVLKQFPSVFHEWFLENFPEPSAWHRARLAYSRTAAVISMVGFVLGLGDRHCENILLDGTTGDTVHVDFNCLFDKGRTFEVPERVPFRLTHNIIDGMGVTGVEGVYRRSAEITLRILRANKDSLRSVLETFLHDPLVEWVHSSRKRDSSLAPDQTKARALEALEPISNKLMGLQVTSDPESLGPKEVTIEEQVERLIREARNPQNLGSIGARGSEPVAAAHRLYRIRFRPNNSPTVCIPASRFFYIVAVLPICMSSAISSISRRCAVQIGLAAPLRDESGLASRFALHASNVECMALHLAAHTLSDEPRSPVTNVHLNADATLFASSTIEGWVIYQTNPLQVVSRKDLSDSSLSICVPLERTNLVFLVGGPPTPLYPPNKVVLYDVKADRAVAELEFREEVRGLAARRDRLVVALRRRVIVFVLGQGQAGMWREGTYETTDNPKGLVSLASAAGSSILAFPGRQPGQVQIVRLPALDPTLPAMPPPPSHDPTSAPYPAVSVLLAHTSALAAISVTPDGRLLASASKQGTLVRIWDTQTSRLVKELRRGTDSAEIFSLSLRADGGAIAVSSDKGTVHVWDLHRHKKDAEAQQQQESGSGASTPRQKQLSMLKPYLPKYFSSEWSHSQFRLPAPASPPSRLPYSLSNPSNYPSSAFSSAGTTTATFAPTVEDDVCICAWIDGPSDYGQNEGSAPSDFRSSQLVAITRSGGWFRIAFDSEPLPNADAKGKGRATEQRSGPRAGAKATEGVIGLDKDSTSDCRVVEYRRFGQKDGW</sequence>
<comment type="similarity">
    <text evidence="14">Belongs to the WD repeat PROPPIN family.</text>
</comment>
<dbReference type="Proteomes" id="UP000777482">
    <property type="component" value="Unassembled WGS sequence"/>
</dbReference>
<dbReference type="OrthoDB" id="381190at2759"/>
<dbReference type="Pfam" id="PF08064">
    <property type="entry name" value="UME"/>
    <property type="match status" value="1"/>
</dbReference>
<dbReference type="EC" id="2.7.11.1" evidence="3"/>
<dbReference type="GO" id="GO:0006281">
    <property type="term" value="P:DNA repair"/>
    <property type="evidence" value="ECO:0007669"/>
    <property type="project" value="UniProtKB-KW"/>
</dbReference>
<evidence type="ECO:0000256" key="3">
    <source>
        <dbReference type="ARBA" id="ARBA00012513"/>
    </source>
</evidence>
<evidence type="ECO:0000256" key="16">
    <source>
        <dbReference type="SAM" id="MobiDB-lite"/>
    </source>
</evidence>
<keyword evidence="6" id="KW-0808">Transferase</keyword>